<gene>
    <name evidence="3" type="ORF">GCM10011514_07100</name>
</gene>
<comment type="caution">
    <text evidence="3">The sequence shown here is derived from an EMBL/GenBank/DDBJ whole genome shotgun (WGS) entry which is preliminary data.</text>
</comment>
<keyword evidence="2" id="KW-1277">Toxin-antitoxin system</keyword>
<reference evidence="3" key="2">
    <citation type="submission" date="2020-09" db="EMBL/GenBank/DDBJ databases">
        <authorList>
            <person name="Sun Q."/>
            <person name="Zhou Y."/>
        </authorList>
    </citation>
    <scope>NUCLEOTIDE SEQUENCE</scope>
    <source>
        <strain evidence="3">CGMCC 1.15958</strain>
    </source>
</reference>
<sequence length="92" mass="10844">MYKVEISKKALKELEKLPKEVVRKFRDKFSDLAENPYSVNGTKKLVNPKSLGIELEEVYRVRIGDYRAIYAIENEVLVIFIIKIAHRKEVYE</sequence>
<dbReference type="NCBIfam" id="TIGR02385">
    <property type="entry name" value="RelE_StbE"/>
    <property type="match status" value="1"/>
</dbReference>
<organism evidence="3 4">
    <name type="scientific">Emticicia aquatilis</name>
    <dbReference type="NCBI Taxonomy" id="1537369"/>
    <lineage>
        <taxon>Bacteria</taxon>
        <taxon>Pseudomonadati</taxon>
        <taxon>Bacteroidota</taxon>
        <taxon>Cytophagia</taxon>
        <taxon>Cytophagales</taxon>
        <taxon>Leadbetterellaceae</taxon>
        <taxon>Emticicia</taxon>
    </lineage>
</organism>
<dbReference type="Gene3D" id="3.30.2310.20">
    <property type="entry name" value="RelE-like"/>
    <property type="match status" value="1"/>
</dbReference>
<dbReference type="InterPro" id="IPR007712">
    <property type="entry name" value="RelE/ParE_toxin"/>
</dbReference>
<dbReference type="InterPro" id="IPR035093">
    <property type="entry name" value="RelE/ParE_toxin_dom_sf"/>
</dbReference>
<dbReference type="RefSeq" id="WP_188764637.1">
    <property type="nucleotide sequence ID" value="NZ_BMKK01000001.1"/>
</dbReference>
<evidence type="ECO:0000256" key="1">
    <source>
        <dbReference type="ARBA" id="ARBA00006226"/>
    </source>
</evidence>
<dbReference type="Proteomes" id="UP000609064">
    <property type="component" value="Unassembled WGS sequence"/>
</dbReference>
<reference evidence="3" key="1">
    <citation type="journal article" date="2014" name="Int. J. Syst. Evol. Microbiol.">
        <title>Complete genome sequence of Corynebacterium casei LMG S-19264T (=DSM 44701T), isolated from a smear-ripened cheese.</title>
        <authorList>
            <consortium name="US DOE Joint Genome Institute (JGI-PGF)"/>
            <person name="Walter F."/>
            <person name="Albersmeier A."/>
            <person name="Kalinowski J."/>
            <person name="Ruckert C."/>
        </authorList>
    </citation>
    <scope>NUCLEOTIDE SEQUENCE</scope>
    <source>
        <strain evidence="3">CGMCC 1.15958</strain>
    </source>
</reference>
<keyword evidence="4" id="KW-1185">Reference proteome</keyword>
<dbReference type="AlphaFoldDB" id="A0A916YHC4"/>
<name>A0A916YHC4_9BACT</name>
<dbReference type="PANTHER" id="PTHR35601:SF1">
    <property type="entry name" value="TOXIN RELE"/>
    <property type="match status" value="1"/>
</dbReference>
<protein>
    <recommendedName>
        <fullName evidence="5">Type II toxin-antitoxin system RelE/ParE family toxin</fullName>
    </recommendedName>
</protein>
<evidence type="ECO:0000256" key="2">
    <source>
        <dbReference type="ARBA" id="ARBA00022649"/>
    </source>
</evidence>
<dbReference type="PANTHER" id="PTHR35601">
    <property type="entry name" value="TOXIN RELE"/>
    <property type="match status" value="1"/>
</dbReference>
<dbReference type="SUPFAM" id="SSF143011">
    <property type="entry name" value="RelE-like"/>
    <property type="match status" value="1"/>
</dbReference>
<evidence type="ECO:0000313" key="4">
    <source>
        <dbReference type="Proteomes" id="UP000609064"/>
    </source>
</evidence>
<dbReference type="Pfam" id="PF05016">
    <property type="entry name" value="ParE_toxin"/>
    <property type="match status" value="1"/>
</dbReference>
<proteinExistence type="inferred from homology"/>
<comment type="similarity">
    <text evidence="1">Belongs to the RelE toxin family.</text>
</comment>
<dbReference type="EMBL" id="BMKK01000001">
    <property type="protein sequence ID" value="GGD45674.1"/>
    <property type="molecule type" value="Genomic_DNA"/>
</dbReference>
<evidence type="ECO:0008006" key="5">
    <source>
        <dbReference type="Google" id="ProtNLM"/>
    </source>
</evidence>
<evidence type="ECO:0000313" key="3">
    <source>
        <dbReference type="EMBL" id="GGD45674.1"/>
    </source>
</evidence>
<accession>A0A916YHC4</accession>